<dbReference type="Proteomes" id="UP001432027">
    <property type="component" value="Unassembled WGS sequence"/>
</dbReference>
<dbReference type="GO" id="GO:0005576">
    <property type="term" value="C:extracellular region"/>
    <property type="evidence" value="ECO:0007669"/>
    <property type="project" value="UniProtKB-SubCell"/>
</dbReference>
<protein>
    <recommendedName>
        <fullName evidence="7">Transthyretin-like family protein</fullName>
    </recommendedName>
</protein>
<organism evidence="5 6">
    <name type="scientific">Pristionchus entomophagus</name>
    <dbReference type="NCBI Taxonomy" id="358040"/>
    <lineage>
        <taxon>Eukaryota</taxon>
        <taxon>Metazoa</taxon>
        <taxon>Ecdysozoa</taxon>
        <taxon>Nematoda</taxon>
        <taxon>Chromadorea</taxon>
        <taxon>Rhabditida</taxon>
        <taxon>Rhabditina</taxon>
        <taxon>Diplogasteromorpha</taxon>
        <taxon>Diplogasteroidea</taxon>
        <taxon>Neodiplogasteridae</taxon>
        <taxon>Pristionchus</taxon>
    </lineage>
</organism>
<evidence type="ECO:0008006" key="7">
    <source>
        <dbReference type="Google" id="ProtNLM"/>
    </source>
</evidence>
<dbReference type="InterPro" id="IPR001534">
    <property type="entry name" value="Transthyretin-like"/>
</dbReference>
<accession>A0AAV5SN48</accession>
<evidence type="ECO:0000313" key="5">
    <source>
        <dbReference type="EMBL" id="GMS83528.1"/>
    </source>
</evidence>
<comment type="subcellular location">
    <subcellularLocation>
        <location evidence="1">Secreted</location>
    </subcellularLocation>
</comment>
<name>A0AAV5SN48_9BILA</name>
<evidence type="ECO:0000256" key="2">
    <source>
        <dbReference type="ARBA" id="ARBA00010112"/>
    </source>
</evidence>
<evidence type="ECO:0000256" key="1">
    <source>
        <dbReference type="ARBA" id="ARBA00004613"/>
    </source>
</evidence>
<keyword evidence="4" id="KW-0732">Signal</keyword>
<dbReference type="GO" id="GO:0009986">
    <property type="term" value="C:cell surface"/>
    <property type="evidence" value="ECO:0007669"/>
    <property type="project" value="InterPro"/>
</dbReference>
<dbReference type="PANTHER" id="PTHR21700">
    <property type="entry name" value="TRANSTHYRETIN-LIKE FAMILY PROTEIN-RELATED"/>
    <property type="match status" value="1"/>
</dbReference>
<sequence>MCGNETLAGAEIQLIKISGGKAVQSRAMTNKNGYFKIVKTVSVFWLPSLNVTIIHSCNSTLIDRNGKKCKRMSSYAIPSEYIATRFSSHKIFKMGKKNMEWIQKGEISCLRDSAAFDFSYYLLLTFSLIFSCSF</sequence>
<evidence type="ECO:0000256" key="3">
    <source>
        <dbReference type="ARBA" id="ARBA00022525"/>
    </source>
</evidence>
<proteinExistence type="inferred from homology"/>
<dbReference type="Pfam" id="PF01060">
    <property type="entry name" value="TTR-52"/>
    <property type="match status" value="1"/>
</dbReference>
<reference evidence="5" key="1">
    <citation type="submission" date="2023-10" db="EMBL/GenBank/DDBJ databases">
        <title>Genome assembly of Pristionchus species.</title>
        <authorList>
            <person name="Yoshida K."/>
            <person name="Sommer R.J."/>
        </authorList>
    </citation>
    <scope>NUCLEOTIDE SEQUENCE</scope>
    <source>
        <strain evidence="5">RS0144</strain>
    </source>
</reference>
<comment type="caution">
    <text evidence="5">The sequence shown here is derived from an EMBL/GenBank/DDBJ whole genome shotgun (WGS) entry which is preliminary data.</text>
</comment>
<comment type="similarity">
    <text evidence="2">Belongs to the nematode transthyretin-like family.</text>
</comment>
<dbReference type="Gene3D" id="2.60.40.3330">
    <property type="match status" value="1"/>
</dbReference>
<evidence type="ECO:0000313" key="6">
    <source>
        <dbReference type="Proteomes" id="UP001432027"/>
    </source>
</evidence>
<dbReference type="EMBL" id="BTSX01000002">
    <property type="protein sequence ID" value="GMS83528.1"/>
    <property type="molecule type" value="Genomic_DNA"/>
</dbReference>
<keyword evidence="6" id="KW-1185">Reference proteome</keyword>
<dbReference type="InterPro" id="IPR038479">
    <property type="entry name" value="Transthyretin-like_sf"/>
</dbReference>
<keyword evidence="3" id="KW-0964">Secreted</keyword>
<dbReference type="AlphaFoldDB" id="A0AAV5SN48"/>
<gene>
    <name evidence="5" type="ORF">PENTCL1PPCAC_5703</name>
</gene>
<evidence type="ECO:0000256" key="4">
    <source>
        <dbReference type="ARBA" id="ARBA00022729"/>
    </source>
</evidence>